<reference evidence="2" key="1">
    <citation type="submission" date="2022-11" db="UniProtKB">
        <authorList>
            <consortium name="WormBaseParasite"/>
        </authorList>
    </citation>
    <scope>IDENTIFICATION</scope>
</reference>
<accession>A0AC34GQ03</accession>
<protein>
    <submittedName>
        <fullName evidence="2">Uncharacterized protein</fullName>
    </submittedName>
</protein>
<dbReference type="WBParaSite" id="ES5_v2.g6604.t1">
    <property type="protein sequence ID" value="ES5_v2.g6604.t1"/>
    <property type="gene ID" value="ES5_v2.g6604"/>
</dbReference>
<evidence type="ECO:0000313" key="2">
    <source>
        <dbReference type="WBParaSite" id="ES5_v2.g6604.t1"/>
    </source>
</evidence>
<dbReference type="Proteomes" id="UP000887579">
    <property type="component" value="Unplaced"/>
</dbReference>
<name>A0AC34GQ03_9BILA</name>
<organism evidence="1 2">
    <name type="scientific">Panagrolaimus sp. ES5</name>
    <dbReference type="NCBI Taxonomy" id="591445"/>
    <lineage>
        <taxon>Eukaryota</taxon>
        <taxon>Metazoa</taxon>
        <taxon>Ecdysozoa</taxon>
        <taxon>Nematoda</taxon>
        <taxon>Chromadorea</taxon>
        <taxon>Rhabditida</taxon>
        <taxon>Tylenchina</taxon>
        <taxon>Panagrolaimomorpha</taxon>
        <taxon>Panagrolaimoidea</taxon>
        <taxon>Panagrolaimidae</taxon>
        <taxon>Panagrolaimus</taxon>
    </lineage>
</organism>
<proteinExistence type="predicted"/>
<evidence type="ECO:0000313" key="1">
    <source>
        <dbReference type="Proteomes" id="UP000887579"/>
    </source>
</evidence>
<sequence>MSFVSNPPTVSPNAYRQASTTPSGEFDRMMPRLGSIDRIGRQPSMDFGFGNSRYERKFSSRAYLDNVSMESRKPVSVI</sequence>